<name>A0A8H7AHC2_9EURO</name>
<protein>
    <submittedName>
        <fullName evidence="1">Uncharacterized protein</fullName>
    </submittedName>
</protein>
<evidence type="ECO:0000313" key="1">
    <source>
        <dbReference type="EMBL" id="KAF7507022.1"/>
    </source>
</evidence>
<organism evidence="1 2">
    <name type="scientific">Endocarpon pusillum</name>
    <dbReference type="NCBI Taxonomy" id="364733"/>
    <lineage>
        <taxon>Eukaryota</taxon>
        <taxon>Fungi</taxon>
        <taxon>Dikarya</taxon>
        <taxon>Ascomycota</taxon>
        <taxon>Pezizomycotina</taxon>
        <taxon>Eurotiomycetes</taxon>
        <taxon>Chaetothyriomycetidae</taxon>
        <taxon>Verrucariales</taxon>
        <taxon>Verrucariaceae</taxon>
        <taxon>Endocarpon</taxon>
    </lineage>
</organism>
<reference evidence="1" key="1">
    <citation type="submission" date="2020-02" db="EMBL/GenBank/DDBJ databases">
        <authorList>
            <person name="Palmer J.M."/>
        </authorList>
    </citation>
    <scope>NUCLEOTIDE SEQUENCE</scope>
    <source>
        <strain evidence="1">EPUS1.4</strain>
        <tissue evidence="1">Thallus</tissue>
    </source>
</reference>
<gene>
    <name evidence="1" type="ORF">GJ744_011046</name>
</gene>
<dbReference type="AlphaFoldDB" id="A0A8H7AHC2"/>
<sequence length="78" mass="8650">MELVYQDYGLPRTVASPSFDSSSLLLFAIFQRALLHSGGDTSTGPDSPFPQWDALWAVSGVDTAASLYERELFHMFHP</sequence>
<dbReference type="EMBL" id="JAACFV010000076">
    <property type="protein sequence ID" value="KAF7507022.1"/>
    <property type="molecule type" value="Genomic_DNA"/>
</dbReference>
<keyword evidence="2" id="KW-1185">Reference proteome</keyword>
<accession>A0A8H7AHC2</accession>
<comment type="caution">
    <text evidence="1">The sequence shown here is derived from an EMBL/GenBank/DDBJ whole genome shotgun (WGS) entry which is preliminary data.</text>
</comment>
<proteinExistence type="predicted"/>
<evidence type="ECO:0000313" key="2">
    <source>
        <dbReference type="Proteomes" id="UP000606974"/>
    </source>
</evidence>
<dbReference type="Proteomes" id="UP000606974">
    <property type="component" value="Unassembled WGS sequence"/>
</dbReference>